<dbReference type="InterPro" id="IPR050763">
    <property type="entry name" value="ABC_transporter_ATP-binding"/>
</dbReference>
<dbReference type="PROSITE" id="PS00211">
    <property type="entry name" value="ABC_TRANSPORTER_1"/>
    <property type="match status" value="1"/>
</dbReference>
<keyword evidence="4" id="KW-0547">Nucleotide-binding</keyword>
<dbReference type="Proteomes" id="UP000240542">
    <property type="component" value="Unassembled WGS sequence"/>
</dbReference>
<keyword evidence="12" id="KW-1185">Reference proteome</keyword>
<dbReference type="PANTHER" id="PTHR42711:SF19">
    <property type="entry name" value="DOXORUBICIN RESISTANCE ATP-BINDING PROTEIN DRRA"/>
    <property type="match status" value="1"/>
</dbReference>
<keyword evidence="7" id="KW-0472">Membrane</keyword>
<comment type="subcellular location">
    <subcellularLocation>
        <location evidence="1">Cell membrane</location>
        <topology evidence="1">Peripheral membrane protein</topology>
        <orientation evidence="1">Cytoplasmic side</orientation>
    </subcellularLocation>
</comment>
<dbReference type="SMART" id="SM00382">
    <property type="entry name" value="AAA"/>
    <property type="match status" value="1"/>
</dbReference>
<evidence type="ECO:0000256" key="4">
    <source>
        <dbReference type="ARBA" id="ARBA00022741"/>
    </source>
</evidence>
<dbReference type="Pfam" id="PF00005">
    <property type="entry name" value="ABC_tran"/>
    <property type="match status" value="1"/>
</dbReference>
<protein>
    <submittedName>
        <fullName evidence="11">ABC-2 type transport system ATP-binding protein</fullName>
    </submittedName>
</protein>
<evidence type="ECO:0000256" key="1">
    <source>
        <dbReference type="ARBA" id="ARBA00004413"/>
    </source>
</evidence>
<dbReference type="GO" id="GO:0046677">
    <property type="term" value="P:response to antibiotic"/>
    <property type="evidence" value="ECO:0007669"/>
    <property type="project" value="UniProtKB-KW"/>
</dbReference>
<dbReference type="PANTHER" id="PTHR42711">
    <property type="entry name" value="ABC TRANSPORTER ATP-BINDING PROTEIN"/>
    <property type="match status" value="1"/>
</dbReference>
<dbReference type="Pfam" id="PF13732">
    <property type="entry name" value="DrrA1-3_C"/>
    <property type="match status" value="1"/>
</dbReference>
<dbReference type="OrthoDB" id="3452254at2"/>
<dbReference type="FunFam" id="3.40.50.300:FF:000589">
    <property type="entry name" value="ABC transporter, ATP-binding subunit"/>
    <property type="match status" value="1"/>
</dbReference>
<sequence length="340" mass="35803">MNATAAAPRARAAAKAVGTGPAAIATAGLRKSYGAVTVLDGIDLTVRAGTVFALLGPNGAGKTTMVRILTTLLPPDSGTAAVFGADVVRTPEAARRHFSLTGQYAAVDELLTGEENLVMMGRLNHLGGAGARRRAAELLDRFDLVDARKRRVRTYSGGMRRRLDLAISLIADPPVIFLDEPTTGLDPRSRRAVWAAIARLVESGSTIFLTTQYLEEADQLADRVAVLHGGRVVADGTPAELKDGMARTLVELRFAADDAYGAAAALLSGPDVRAEPESLVLRVPGAGDAAQVKHLLDLLEAHDVHISRLTLSEPTLDEVFLSLTDPAAHHSAADTNQDAT</sequence>
<dbReference type="GO" id="GO:0005886">
    <property type="term" value="C:plasma membrane"/>
    <property type="evidence" value="ECO:0007669"/>
    <property type="project" value="UniProtKB-SubCell"/>
</dbReference>
<dbReference type="NCBIfam" id="TIGR01188">
    <property type="entry name" value="drrA"/>
    <property type="match status" value="1"/>
</dbReference>
<evidence type="ECO:0000256" key="9">
    <source>
        <dbReference type="ARBA" id="ARBA00049985"/>
    </source>
</evidence>
<evidence type="ECO:0000256" key="2">
    <source>
        <dbReference type="ARBA" id="ARBA00022448"/>
    </source>
</evidence>
<keyword evidence="8" id="KW-0046">Antibiotic resistance</keyword>
<reference evidence="11 12" key="1">
    <citation type="submission" date="2018-03" db="EMBL/GenBank/DDBJ databases">
        <title>Genomic Encyclopedia of Archaeal and Bacterial Type Strains, Phase II (KMG-II): from individual species to whole genera.</title>
        <authorList>
            <person name="Goeker M."/>
        </authorList>
    </citation>
    <scope>NUCLEOTIDE SEQUENCE [LARGE SCALE GENOMIC DNA]</scope>
    <source>
        <strain evidence="11 12">DSM 45312</strain>
    </source>
</reference>
<dbReference type="InterPro" id="IPR017871">
    <property type="entry name" value="ABC_transporter-like_CS"/>
</dbReference>
<comment type="caution">
    <text evidence="11">The sequence shown here is derived from an EMBL/GenBank/DDBJ whole genome shotgun (WGS) entry which is preliminary data.</text>
</comment>
<keyword evidence="2" id="KW-0813">Transport</keyword>
<comment type="similarity">
    <text evidence="9">Belongs to the ABC transporter superfamily. Drug exporter-1 (DrugE1) (TC 3.A.1.105) family.</text>
</comment>
<evidence type="ECO:0000256" key="7">
    <source>
        <dbReference type="ARBA" id="ARBA00023136"/>
    </source>
</evidence>
<evidence type="ECO:0000259" key="10">
    <source>
        <dbReference type="PROSITE" id="PS50893"/>
    </source>
</evidence>
<organism evidence="11 12">
    <name type="scientific">Murinocardiopsis flavida</name>
    <dbReference type="NCBI Taxonomy" id="645275"/>
    <lineage>
        <taxon>Bacteria</taxon>
        <taxon>Bacillati</taxon>
        <taxon>Actinomycetota</taxon>
        <taxon>Actinomycetes</taxon>
        <taxon>Streptosporangiales</taxon>
        <taxon>Nocardiopsidaceae</taxon>
        <taxon>Murinocardiopsis</taxon>
    </lineage>
</organism>
<evidence type="ECO:0000256" key="5">
    <source>
        <dbReference type="ARBA" id="ARBA00022840"/>
    </source>
</evidence>
<dbReference type="GO" id="GO:0043215">
    <property type="term" value="P:daunorubicin transport"/>
    <property type="evidence" value="ECO:0007669"/>
    <property type="project" value="InterPro"/>
</dbReference>
<dbReference type="InterPro" id="IPR025302">
    <property type="entry name" value="DrrA1/2-like_C"/>
</dbReference>
<evidence type="ECO:0000313" key="12">
    <source>
        <dbReference type="Proteomes" id="UP000240542"/>
    </source>
</evidence>
<dbReference type="InterPro" id="IPR003439">
    <property type="entry name" value="ABC_transporter-like_ATP-bd"/>
</dbReference>
<name>A0A2P8DGH0_9ACTN</name>
<dbReference type="SUPFAM" id="SSF52540">
    <property type="entry name" value="P-loop containing nucleoside triphosphate hydrolases"/>
    <property type="match status" value="1"/>
</dbReference>
<evidence type="ECO:0000256" key="8">
    <source>
        <dbReference type="ARBA" id="ARBA00023251"/>
    </source>
</evidence>
<evidence type="ECO:0000256" key="3">
    <source>
        <dbReference type="ARBA" id="ARBA00022475"/>
    </source>
</evidence>
<dbReference type="GO" id="GO:1900753">
    <property type="term" value="P:doxorubicin transport"/>
    <property type="evidence" value="ECO:0007669"/>
    <property type="project" value="InterPro"/>
</dbReference>
<dbReference type="InterPro" id="IPR003593">
    <property type="entry name" value="AAA+_ATPase"/>
</dbReference>
<dbReference type="InterPro" id="IPR027417">
    <property type="entry name" value="P-loop_NTPase"/>
</dbReference>
<accession>A0A2P8DGH0</accession>
<keyword evidence="3" id="KW-1003">Cell membrane</keyword>
<keyword evidence="5 11" id="KW-0067">ATP-binding</keyword>
<dbReference type="RefSeq" id="WP_106584244.1">
    <property type="nucleotide sequence ID" value="NZ_PYGA01000012.1"/>
</dbReference>
<evidence type="ECO:0000313" key="11">
    <source>
        <dbReference type="EMBL" id="PSK96289.1"/>
    </source>
</evidence>
<dbReference type="GO" id="GO:0016887">
    <property type="term" value="F:ATP hydrolysis activity"/>
    <property type="evidence" value="ECO:0007669"/>
    <property type="project" value="InterPro"/>
</dbReference>
<keyword evidence="6" id="KW-1278">Translocase</keyword>
<dbReference type="EMBL" id="PYGA01000012">
    <property type="protein sequence ID" value="PSK96289.1"/>
    <property type="molecule type" value="Genomic_DNA"/>
</dbReference>
<dbReference type="GO" id="GO:0005524">
    <property type="term" value="F:ATP binding"/>
    <property type="evidence" value="ECO:0007669"/>
    <property type="project" value="UniProtKB-KW"/>
</dbReference>
<dbReference type="InterPro" id="IPR005894">
    <property type="entry name" value="DrrA"/>
</dbReference>
<proteinExistence type="inferred from homology"/>
<feature type="domain" description="ABC transporter" evidence="10">
    <location>
        <begin position="24"/>
        <end position="254"/>
    </location>
</feature>
<dbReference type="Gene3D" id="3.40.50.300">
    <property type="entry name" value="P-loop containing nucleotide triphosphate hydrolases"/>
    <property type="match status" value="1"/>
</dbReference>
<gene>
    <name evidence="11" type="ORF">CLV63_112173</name>
</gene>
<dbReference type="PROSITE" id="PS50893">
    <property type="entry name" value="ABC_TRANSPORTER_2"/>
    <property type="match status" value="1"/>
</dbReference>
<dbReference type="AlphaFoldDB" id="A0A2P8DGH0"/>
<evidence type="ECO:0000256" key="6">
    <source>
        <dbReference type="ARBA" id="ARBA00022967"/>
    </source>
</evidence>